<dbReference type="SUPFAM" id="SSF74982">
    <property type="entry name" value="Small protein B (SmpB)"/>
    <property type="match status" value="1"/>
</dbReference>
<dbReference type="EMBL" id="CP066681">
    <property type="protein sequence ID" value="QQG35847.1"/>
    <property type="molecule type" value="Genomic_DNA"/>
</dbReference>
<sequence length="164" mass="18907">MAQKKDKKSGLISVNQTVAENRKARFEYHLEEIFQAGIVLVGTEVKSLRLGQCSLNESFAGEHNGEIWLYNCHIPEYMQAGKHLQHQPKRPRKLLLNQREINKLIGSITREGYTLVPTRLYFDARGRAKLEIALAKGKQLHDKRAATKDRDWGRAKQRIMREKG</sequence>
<dbReference type="PROSITE" id="PS01317">
    <property type="entry name" value="SSRP"/>
    <property type="match status" value="1"/>
</dbReference>
<feature type="region of interest" description="Disordered" evidence="4">
    <location>
        <begin position="145"/>
        <end position="164"/>
    </location>
</feature>
<dbReference type="CDD" id="cd09294">
    <property type="entry name" value="SmpB"/>
    <property type="match status" value="1"/>
</dbReference>
<dbReference type="PANTHER" id="PTHR30308:SF2">
    <property type="entry name" value="SSRA-BINDING PROTEIN"/>
    <property type="match status" value="1"/>
</dbReference>
<evidence type="ECO:0000313" key="5">
    <source>
        <dbReference type="EMBL" id="QQG35847.1"/>
    </source>
</evidence>
<dbReference type="InterPro" id="IPR020081">
    <property type="entry name" value="SsrA-bd_prot_CS"/>
</dbReference>
<dbReference type="Pfam" id="PF01668">
    <property type="entry name" value="SmpB"/>
    <property type="match status" value="1"/>
</dbReference>
<evidence type="ECO:0000256" key="2">
    <source>
        <dbReference type="ARBA" id="ARBA00022884"/>
    </source>
</evidence>
<dbReference type="AlphaFoldDB" id="A0A7T5R1M7"/>
<proteinExistence type="inferred from homology"/>
<dbReference type="PANTHER" id="PTHR30308">
    <property type="entry name" value="TMRNA-BINDING COMPONENT OF TRANS-TRANSLATION TAGGING COMPLEX"/>
    <property type="match status" value="1"/>
</dbReference>
<dbReference type="NCBIfam" id="NF003843">
    <property type="entry name" value="PRK05422.1"/>
    <property type="match status" value="1"/>
</dbReference>
<accession>A0A7T5R1M7</accession>
<dbReference type="GO" id="GO:0005829">
    <property type="term" value="C:cytosol"/>
    <property type="evidence" value="ECO:0007669"/>
    <property type="project" value="TreeGrafter"/>
</dbReference>
<dbReference type="InterPro" id="IPR000037">
    <property type="entry name" value="SsrA-bd_prot"/>
</dbReference>
<comment type="subcellular location">
    <subcellularLocation>
        <location evidence="3">Cytoplasm</location>
    </subcellularLocation>
    <text evidence="3">The tmRNA-SmpB complex associates with stalled 70S ribosomes.</text>
</comment>
<evidence type="ECO:0000256" key="4">
    <source>
        <dbReference type="SAM" id="MobiDB-lite"/>
    </source>
</evidence>
<name>A0A7T5R1M7_9BACT</name>
<dbReference type="GO" id="GO:0003723">
    <property type="term" value="F:RNA binding"/>
    <property type="evidence" value="ECO:0007669"/>
    <property type="project" value="UniProtKB-UniRule"/>
</dbReference>
<dbReference type="HAMAP" id="MF_00023">
    <property type="entry name" value="SmpB"/>
    <property type="match status" value="1"/>
</dbReference>
<organism evidence="5 6">
    <name type="scientific">Micavibrio aeruginosavorus</name>
    <dbReference type="NCBI Taxonomy" id="349221"/>
    <lineage>
        <taxon>Bacteria</taxon>
        <taxon>Pseudomonadati</taxon>
        <taxon>Bdellovibrionota</taxon>
        <taxon>Bdellovibrionia</taxon>
        <taxon>Bdellovibrionales</taxon>
        <taxon>Pseudobdellovibrionaceae</taxon>
        <taxon>Micavibrio</taxon>
    </lineage>
</organism>
<gene>
    <name evidence="3 5" type="primary">smpB</name>
    <name evidence="5" type="ORF">HYS17_10140</name>
</gene>
<protein>
    <recommendedName>
        <fullName evidence="3">SsrA-binding protein</fullName>
    </recommendedName>
    <alternativeName>
        <fullName evidence="3">Small protein B</fullName>
    </alternativeName>
</protein>
<dbReference type="GO" id="GO:0070930">
    <property type="term" value="P:trans-translation-dependent protein tagging"/>
    <property type="evidence" value="ECO:0007669"/>
    <property type="project" value="TreeGrafter"/>
</dbReference>
<evidence type="ECO:0000256" key="3">
    <source>
        <dbReference type="HAMAP-Rule" id="MF_00023"/>
    </source>
</evidence>
<comment type="function">
    <text evidence="3">Required for rescue of stalled ribosomes mediated by trans-translation. Binds to transfer-messenger RNA (tmRNA), required for stable association of tmRNA with ribosomes. tmRNA and SmpB together mimic tRNA shape, replacing the anticodon stem-loop with SmpB. tmRNA is encoded by the ssrA gene; the 2 termini fold to resemble tRNA(Ala) and it encodes a 'tag peptide', a short internal open reading frame. During trans-translation Ala-aminoacylated tmRNA acts like a tRNA, entering the A-site of stalled ribosomes, displacing the stalled mRNA. The ribosome then switches to translate the ORF on the tmRNA; the nascent peptide is terminated with the 'tag peptide' encoded by the tmRNA and targeted for degradation. The ribosome is freed to recommence translation, which seems to be the essential function of trans-translation.</text>
</comment>
<dbReference type="Gene3D" id="2.40.280.10">
    <property type="match status" value="1"/>
</dbReference>
<keyword evidence="1 3" id="KW-0963">Cytoplasm</keyword>
<reference evidence="5 6" key="1">
    <citation type="submission" date="2020-07" db="EMBL/GenBank/DDBJ databases">
        <title>Huge and variable diversity of episymbiotic CPR bacteria and DPANN archaea in groundwater ecosystems.</title>
        <authorList>
            <person name="He C.Y."/>
            <person name="Keren R."/>
            <person name="Whittaker M."/>
            <person name="Farag I.F."/>
            <person name="Doudna J."/>
            <person name="Cate J.H.D."/>
            <person name="Banfield J.F."/>
        </authorList>
    </citation>
    <scope>NUCLEOTIDE SEQUENCE [LARGE SCALE GENOMIC DNA]</scope>
    <source>
        <strain evidence="5">NC_groundwater_70_Ag_B-0.1um_54_66</strain>
    </source>
</reference>
<dbReference type="Proteomes" id="UP000595362">
    <property type="component" value="Chromosome"/>
</dbReference>
<dbReference type="NCBIfam" id="TIGR00086">
    <property type="entry name" value="smpB"/>
    <property type="match status" value="1"/>
</dbReference>
<comment type="similarity">
    <text evidence="3">Belongs to the SmpB family.</text>
</comment>
<keyword evidence="2 3" id="KW-0694">RNA-binding</keyword>
<evidence type="ECO:0000313" key="6">
    <source>
        <dbReference type="Proteomes" id="UP000595362"/>
    </source>
</evidence>
<dbReference type="GO" id="GO:0070929">
    <property type="term" value="P:trans-translation"/>
    <property type="evidence" value="ECO:0007669"/>
    <property type="project" value="UniProtKB-UniRule"/>
</dbReference>
<dbReference type="InterPro" id="IPR023620">
    <property type="entry name" value="SmpB"/>
</dbReference>
<evidence type="ECO:0000256" key="1">
    <source>
        <dbReference type="ARBA" id="ARBA00022490"/>
    </source>
</evidence>